<dbReference type="PANTHER" id="PTHR48106:SF13">
    <property type="entry name" value="QUINONE OXIDOREDUCTASE-RELATED"/>
    <property type="match status" value="1"/>
</dbReference>
<evidence type="ECO:0000259" key="3">
    <source>
        <dbReference type="SMART" id="SM00829"/>
    </source>
</evidence>
<feature type="domain" description="Enoyl reductase (ER)" evidence="3">
    <location>
        <begin position="10"/>
        <end position="315"/>
    </location>
</feature>
<dbReference type="Gene3D" id="3.90.180.10">
    <property type="entry name" value="Medium-chain alcohol dehydrogenases, catalytic domain"/>
    <property type="match status" value="1"/>
</dbReference>
<keyword evidence="2" id="KW-0560">Oxidoreductase</keyword>
<evidence type="ECO:0000256" key="2">
    <source>
        <dbReference type="ARBA" id="ARBA00023002"/>
    </source>
</evidence>
<keyword evidence="5" id="KW-1185">Reference proteome</keyword>
<evidence type="ECO:0000313" key="5">
    <source>
        <dbReference type="Proteomes" id="UP000431826"/>
    </source>
</evidence>
<dbReference type="AlphaFoldDB" id="A0A640USE9"/>
<dbReference type="SUPFAM" id="SSF51735">
    <property type="entry name" value="NAD(P)-binding Rossmann-fold domains"/>
    <property type="match status" value="1"/>
</dbReference>
<dbReference type="Gene3D" id="3.40.50.720">
    <property type="entry name" value="NAD(P)-binding Rossmann-like Domain"/>
    <property type="match status" value="1"/>
</dbReference>
<dbReference type="OrthoDB" id="9805883at2"/>
<dbReference type="GO" id="GO:0005829">
    <property type="term" value="C:cytosol"/>
    <property type="evidence" value="ECO:0007669"/>
    <property type="project" value="TreeGrafter"/>
</dbReference>
<name>A0A640USE9_9ACTN</name>
<dbReference type="SUPFAM" id="SSF50129">
    <property type="entry name" value="GroES-like"/>
    <property type="match status" value="1"/>
</dbReference>
<organism evidence="4 5">
    <name type="scientific">Streptomyces tubercidicus</name>
    <dbReference type="NCBI Taxonomy" id="47759"/>
    <lineage>
        <taxon>Bacteria</taxon>
        <taxon>Bacillati</taxon>
        <taxon>Actinomycetota</taxon>
        <taxon>Actinomycetes</taxon>
        <taxon>Kitasatosporales</taxon>
        <taxon>Streptomycetaceae</taxon>
        <taxon>Streptomyces</taxon>
    </lineage>
</organism>
<protein>
    <submittedName>
        <fullName evidence="4">NADPH:quinone reductase</fullName>
    </submittedName>
</protein>
<dbReference type="GO" id="GO:0070402">
    <property type="term" value="F:NADPH binding"/>
    <property type="evidence" value="ECO:0007669"/>
    <property type="project" value="TreeGrafter"/>
</dbReference>
<dbReference type="InterPro" id="IPR011032">
    <property type="entry name" value="GroES-like_sf"/>
</dbReference>
<sequence length="319" mass="33597">MRAVVVRGFGGPEVLQIAELPAPEARPGHVLIDVDRAGVNFADILMREGTYITEITLPCVLGSEVVGKRRSDGRRVLAFTMRGGGYAECAVAPRGTTFTVPDAIDDGAALALAVQGNTAWHLLHTCARIRRKESVVIFAAAGGVGTLAVQLARQAGAGRIIAAASTPAKRRLALELGADVTVDSASADHLAERLIDANGGHRVDIVLEMTGSPSLTASLEALAPFGRLLVFGYASGRAATLDTRDVLAGSKSVMGFALPQIYPRRGMLAHSMNELWNAALSGALTPHVGGQYPLSEIQRAHMDLQARRTTGKLLLDPAR</sequence>
<dbReference type="GO" id="GO:0003960">
    <property type="term" value="F:quinone reductase (NADPH) activity"/>
    <property type="evidence" value="ECO:0007669"/>
    <property type="project" value="TreeGrafter"/>
</dbReference>
<proteinExistence type="predicted"/>
<dbReference type="InterPro" id="IPR020843">
    <property type="entry name" value="ER"/>
</dbReference>
<dbReference type="GO" id="GO:0035925">
    <property type="term" value="F:mRNA 3'-UTR AU-rich region binding"/>
    <property type="evidence" value="ECO:0007669"/>
    <property type="project" value="TreeGrafter"/>
</dbReference>
<dbReference type="PANTHER" id="PTHR48106">
    <property type="entry name" value="QUINONE OXIDOREDUCTASE PIG3-RELATED"/>
    <property type="match status" value="1"/>
</dbReference>
<keyword evidence="1" id="KW-0521">NADP</keyword>
<comment type="caution">
    <text evidence="4">The sequence shown here is derived from an EMBL/GenBank/DDBJ whole genome shotgun (WGS) entry which is preliminary data.</text>
</comment>
<evidence type="ECO:0000313" key="4">
    <source>
        <dbReference type="EMBL" id="GFE36966.1"/>
    </source>
</evidence>
<dbReference type="InterPro" id="IPR013154">
    <property type="entry name" value="ADH-like_N"/>
</dbReference>
<dbReference type="SMART" id="SM00829">
    <property type="entry name" value="PKS_ER"/>
    <property type="match status" value="1"/>
</dbReference>
<dbReference type="InterPro" id="IPR013149">
    <property type="entry name" value="ADH-like_C"/>
</dbReference>
<dbReference type="Pfam" id="PF08240">
    <property type="entry name" value="ADH_N"/>
    <property type="match status" value="1"/>
</dbReference>
<evidence type="ECO:0000256" key="1">
    <source>
        <dbReference type="ARBA" id="ARBA00022857"/>
    </source>
</evidence>
<gene>
    <name evidence="4" type="primary">qor_2</name>
    <name evidence="4" type="ORF">Stube_16390</name>
</gene>
<dbReference type="Pfam" id="PF00107">
    <property type="entry name" value="ADH_zinc_N"/>
    <property type="match status" value="1"/>
</dbReference>
<accession>A0A640USE9</accession>
<dbReference type="EMBL" id="BLIR01000001">
    <property type="protein sequence ID" value="GFE36966.1"/>
    <property type="molecule type" value="Genomic_DNA"/>
</dbReference>
<dbReference type="Proteomes" id="UP000431826">
    <property type="component" value="Unassembled WGS sequence"/>
</dbReference>
<dbReference type="InterPro" id="IPR036291">
    <property type="entry name" value="NAD(P)-bd_dom_sf"/>
</dbReference>
<reference evidence="4 5" key="1">
    <citation type="submission" date="2019-12" db="EMBL/GenBank/DDBJ databases">
        <title>Whole genome shotgun sequence of Streptomyces tubercidicus NBRC 13090.</title>
        <authorList>
            <person name="Ichikawa N."/>
            <person name="Kimura A."/>
            <person name="Kitahashi Y."/>
            <person name="Komaki H."/>
            <person name="Tamura T."/>
        </authorList>
    </citation>
    <scope>NUCLEOTIDE SEQUENCE [LARGE SCALE GENOMIC DNA]</scope>
    <source>
        <strain evidence="4 5">NBRC 13090</strain>
    </source>
</reference>